<dbReference type="InterPro" id="IPR001123">
    <property type="entry name" value="LeuE-type"/>
</dbReference>
<feature type="transmembrane region" description="Helical" evidence="6">
    <location>
        <begin position="6"/>
        <end position="28"/>
    </location>
</feature>
<evidence type="ECO:0000256" key="5">
    <source>
        <dbReference type="ARBA" id="ARBA00023136"/>
    </source>
</evidence>
<keyword evidence="2" id="KW-1003">Cell membrane</keyword>
<evidence type="ECO:0000313" key="7">
    <source>
        <dbReference type="EMBL" id="TCN73040.1"/>
    </source>
</evidence>
<dbReference type="Proteomes" id="UP000294830">
    <property type="component" value="Unassembled WGS sequence"/>
</dbReference>
<name>A0A4R2F710_9BACT</name>
<feature type="transmembrane region" description="Helical" evidence="6">
    <location>
        <begin position="149"/>
        <end position="171"/>
    </location>
</feature>
<gene>
    <name evidence="7" type="ORF">CLV25_101258</name>
</gene>
<dbReference type="OrthoDB" id="7874789at2"/>
<dbReference type="RefSeq" id="WP_131837825.1">
    <property type="nucleotide sequence ID" value="NZ_SLWB01000001.1"/>
</dbReference>
<feature type="transmembrane region" description="Helical" evidence="6">
    <location>
        <begin position="183"/>
        <end position="207"/>
    </location>
</feature>
<dbReference type="PANTHER" id="PTHR30086:SF20">
    <property type="entry name" value="ARGININE EXPORTER PROTEIN ARGO-RELATED"/>
    <property type="match status" value="1"/>
</dbReference>
<evidence type="ECO:0000256" key="1">
    <source>
        <dbReference type="ARBA" id="ARBA00004651"/>
    </source>
</evidence>
<evidence type="ECO:0000256" key="2">
    <source>
        <dbReference type="ARBA" id="ARBA00022475"/>
    </source>
</evidence>
<comment type="caution">
    <text evidence="7">The sequence shown here is derived from an EMBL/GenBank/DDBJ whole genome shotgun (WGS) entry which is preliminary data.</text>
</comment>
<evidence type="ECO:0000256" key="3">
    <source>
        <dbReference type="ARBA" id="ARBA00022692"/>
    </source>
</evidence>
<feature type="transmembrane region" description="Helical" evidence="6">
    <location>
        <begin position="75"/>
        <end position="92"/>
    </location>
</feature>
<keyword evidence="4 6" id="KW-1133">Transmembrane helix</keyword>
<dbReference type="Pfam" id="PF01810">
    <property type="entry name" value="LysE"/>
    <property type="match status" value="1"/>
</dbReference>
<reference evidence="7 8" key="1">
    <citation type="submission" date="2019-03" db="EMBL/GenBank/DDBJ databases">
        <title>Genomic Encyclopedia of Archaeal and Bacterial Type Strains, Phase II (KMG-II): from individual species to whole genera.</title>
        <authorList>
            <person name="Goeker M."/>
        </authorList>
    </citation>
    <scope>NUCLEOTIDE SEQUENCE [LARGE SCALE GENOMIC DNA]</scope>
    <source>
        <strain evidence="7 8">RL-C</strain>
    </source>
</reference>
<dbReference type="GO" id="GO:0005886">
    <property type="term" value="C:plasma membrane"/>
    <property type="evidence" value="ECO:0007669"/>
    <property type="project" value="UniProtKB-SubCell"/>
</dbReference>
<keyword evidence="3 6" id="KW-0812">Transmembrane</keyword>
<keyword evidence="8" id="KW-1185">Reference proteome</keyword>
<evidence type="ECO:0000313" key="8">
    <source>
        <dbReference type="Proteomes" id="UP000294830"/>
    </source>
</evidence>
<dbReference type="PANTHER" id="PTHR30086">
    <property type="entry name" value="ARGININE EXPORTER PROTEIN ARGO"/>
    <property type="match status" value="1"/>
</dbReference>
<keyword evidence="5 6" id="KW-0472">Membrane</keyword>
<protein>
    <submittedName>
        <fullName evidence="7">Threonine/homoserine/homoserine lactone efflux protein</fullName>
    </submittedName>
</protein>
<dbReference type="EMBL" id="SLWB01000001">
    <property type="protein sequence ID" value="TCN73040.1"/>
    <property type="molecule type" value="Genomic_DNA"/>
</dbReference>
<feature type="transmembrane region" description="Helical" evidence="6">
    <location>
        <begin position="40"/>
        <end position="63"/>
    </location>
</feature>
<organism evidence="7 8">
    <name type="scientific">Acetobacteroides hydrogenigenes</name>
    <dbReference type="NCBI Taxonomy" id="979970"/>
    <lineage>
        <taxon>Bacteria</taxon>
        <taxon>Pseudomonadati</taxon>
        <taxon>Bacteroidota</taxon>
        <taxon>Bacteroidia</taxon>
        <taxon>Bacteroidales</taxon>
        <taxon>Rikenellaceae</taxon>
        <taxon>Acetobacteroides</taxon>
    </lineage>
</organism>
<dbReference type="AlphaFoldDB" id="A0A4R2F710"/>
<evidence type="ECO:0000256" key="6">
    <source>
        <dbReference type="SAM" id="Phobius"/>
    </source>
</evidence>
<sequence length="208" mass="23240">MELMLLLKGIIVGLLASIPLGPIGVLCVQRTINKGRLSGFFSGMGAAFADTVFATIAGFSLTFIMDFVEEWKIEFQIGGGILIFLLGLKIFMTNPISQMRKNRRQKNRLFEDFVSVFLLTVSNPMAIFLFVALFAYVNVVADGENFMSAGAILGGVLFGASLWWFTLTSFVNMYRKRFRIRQLWWINKIAGAVVMLIGIATIVELLFK</sequence>
<proteinExistence type="predicted"/>
<accession>A0A4R2F710</accession>
<comment type="subcellular location">
    <subcellularLocation>
        <location evidence="1">Cell membrane</location>
        <topology evidence="1">Multi-pass membrane protein</topology>
    </subcellularLocation>
</comment>
<dbReference type="GO" id="GO:0015171">
    <property type="term" value="F:amino acid transmembrane transporter activity"/>
    <property type="evidence" value="ECO:0007669"/>
    <property type="project" value="TreeGrafter"/>
</dbReference>
<evidence type="ECO:0000256" key="4">
    <source>
        <dbReference type="ARBA" id="ARBA00022989"/>
    </source>
</evidence>
<feature type="transmembrane region" description="Helical" evidence="6">
    <location>
        <begin position="113"/>
        <end position="137"/>
    </location>
</feature>